<protein>
    <submittedName>
        <fullName evidence="2">Uncharacterized protein</fullName>
    </submittedName>
</protein>
<accession>A0A1V4AWH7</accession>
<dbReference type="STRING" id="1004156.AYP45_03275"/>
<evidence type="ECO:0000313" key="3">
    <source>
        <dbReference type="Proteomes" id="UP000189681"/>
    </source>
</evidence>
<reference evidence="2 3" key="1">
    <citation type="journal article" date="2017" name="Water Res.">
        <title>Discovery and metagenomic analysis of an anammox bacterial enrichment related to Candidatus "Brocadia caroliniensis" in a full-scale glycerol-fed nitritation-denitritation separate centrate treatment process.</title>
        <authorList>
            <person name="Park H."/>
            <person name="Brotto A.C."/>
            <person name="van Loosdrecht M.C."/>
            <person name="Chandran K."/>
        </authorList>
    </citation>
    <scope>NUCLEOTIDE SEQUENCE [LARGE SCALE GENOMIC DNA]</scope>
    <source>
        <strain evidence="2">26THWARD</strain>
    </source>
</reference>
<feature type="region of interest" description="Disordered" evidence="1">
    <location>
        <begin position="21"/>
        <end position="66"/>
    </location>
</feature>
<dbReference type="Proteomes" id="UP000189681">
    <property type="component" value="Unassembled WGS sequence"/>
</dbReference>
<sequence>MKAIPFATLCVSCKEEEEKMSDEEAFQTRHESEADVNRPENKETEDMDTRYLGKKMREIEYDDNRN</sequence>
<evidence type="ECO:0000256" key="1">
    <source>
        <dbReference type="SAM" id="MobiDB-lite"/>
    </source>
</evidence>
<dbReference type="AlphaFoldDB" id="A0A1V4AWH7"/>
<comment type="caution">
    <text evidence="2">The sequence shown here is derived from an EMBL/GenBank/DDBJ whole genome shotgun (WGS) entry which is preliminary data.</text>
</comment>
<dbReference type="EMBL" id="AYTS01000029">
    <property type="protein sequence ID" value="OOP57474.1"/>
    <property type="molecule type" value="Genomic_DNA"/>
</dbReference>
<evidence type="ECO:0000313" key="2">
    <source>
        <dbReference type="EMBL" id="OOP57474.1"/>
    </source>
</evidence>
<organism evidence="2 3">
    <name type="scientific">Candidatus Brocadia carolinensis</name>
    <dbReference type="NCBI Taxonomy" id="1004156"/>
    <lineage>
        <taxon>Bacteria</taxon>
        <taxon>Pseudomonadati</taxon>
        <taxon>Planctomycetota</taxon>
        <taxon>Candidatus Brocadiia</taxon>
        <taxon>Candidatus Brocadiales</taxon>
        <taxon>Candidatus Brocadiaceae</taxon>
        <taxon>Candidatus Brocadia</taxon>
    </lineage>
</organism>
<gene>
    <name evidence="2" type="ORF">AYP45_03275</name>
</gene>
<name>A0A1V4AWH7_9BACT</name>
<proteinExistence type="predicted"/>
<feature type="compositionally biased region" description="Basic and acidic residues" evidence="1">
    <location>
        <begin position="26"/>
        <end position="66"/>
    </location>
</feature>